<dbReference type="GO" id="GO:0016020">
    <property type="term" value="C:membrane"/>
    <property type="evidence" value="ECO:0007669"/>
    <property type="project" value="UniProtKB-SubCell"/>
</dbReference>
<reference evidence="20 21" key="1">
    <citation type="submission" date="2019-03" db="EMBL/GenBank/DDBJ databases">
        <authorList>
            <person name="Gaulin E."/>
            <person name="Dumas B."/>
        </authorList>
    </citation>
    <scope>NUCLEOTIDE SEQUENCE [LARGE SCALE GENOMIC DNA]</scope>
    <source>
        <strain evidence="20">CBS 568.67</strain>
    </source>
</reference>
<feature type="transmembrane region" description="Helical" evidence="17">
    <location>
        <begin position="463"/>
        <end position="485"/>
    </location>
</feature>
<dbReference type="NCBIfam" id="TIGR00879">
    <property type="entry name" value="SP"/>
    <property type="match status" value="1"/>
</dbReference>
<feature type="transmembrane region" description="Helical" evidence="17">
    <location>
        <begin position="341"/>
        <end position="362"/>
    </location>
</feature>
<feature type="transmembrane region" description="Helical" evidence="17">
    <location>
        <begin position="75"/>
        <end position="95"/>
    </location>
</feature>
<comment type="catalytic activity">
    <reaction evidence="10">
        <text>D-xylose(out) = D-xylose(in)</text>
        <dbReference type="Rhea" id="RHEA:78427"/>
        <dbReference type="ChEBI" id="CHEBI:53455"/>
    </reaction>
    <physiologicalReaction direction="left-to-right" evidence="10">
        <dbReference type="Rhea" id="RHEA:78428"/>
    </physiologicalReaction>
</comment>
<comment type="catalytic activity">
    <reaction evidence="11">
        <text>D-mannose(out) = D-mannose(in)</text>
        <dbReference type="Rhea" id="RHEA:78391"/>
        <dbReference type="ChEBI" id="CHEBI:4208"/>
    </reaction>
    <physiologicalReaction direction="left-to-right" evidence="11">
        <dbReference type="Rhea" id="RHEA:78392"/>
    </physiologicalReaction>
</comment>
<dbReference type="AlphaFoldDB" id="A0A485L0Z9"/>
<evidence type="ECO:0000256" key="10">
    <source>
        <dbReference type="ARBA" id="ARBA00044656"/>
    </source>
</evidence>
<evidence type="ECO:0000256" key="13">
    <source>
        <dbReference type="ARBA" id="ARBA00044710"/>
    </source>
</evidence>
<dbReference type="PROSITE" id="PS00216">
    <property type="entry name" value="SUGAR_TRANSPORT_1"/>
    <property type="match status" value="1"/>
</dbReference>
<dbReference type="EMBL" id="VJMH01005532">
    <property type="protein sequence ID" value="KAF0694910.1"/>
    <property type="molecule type" value="Genomic_DNA"/>
</dbReference>
<dbReference type="PROSITE" id="PS50850">
    <property type="entry name" value="MFS"/>
    <property type="match status" value="1"/>
</dbReference>
<keyword evidence="21" id="KW-1185">Reference proteome</keyword>
<evidence type="ECO:0000256" key="14">
    <source>
        <dbReference type="ARBA" id="ARBA00044780"/>
    </source>
</evidence>
<keyword evidence="7 17" id="KW-0472">Membrane</keyword>
<dbReference type="Gene3D" id="1.20.1250.20">
    <property type="entry name" value="MFS general substrate transporter like domains"/>
    <property type="match status" value="1"/>
</dbReference>
<evidence type="ECO:0000313" key="21">
    <source>
        <dbReference type="Proteomes" id="UP000332933"/>
    </source>
</evidence>
<evidence type="ECO:0000256" key="1">
    <source>
        <dbReference type="ARBA" id="ARBA00004141"/>
    </source>
</evidence>
<evidence type="ECO:0000256" key="16">
    <source>
        <dbReference type="SAM" id="MobiDB-lite"/>
    </source>
</evidence>
<comment type="catalytic activity">
    <reaction evidence="9">
        <text>D-glucose(out) = D-glucose(in)</text>
        <dbReference type="Rhea" id="RHEA:60376"/>
        <dbReference type="ChEBI" id="CHEBI:4167"/>
    </reaction>
    <physiologicalReaction direction="left-to-right" evidence="9">
        <dbReference type="Rhea" id="RHEA:60377"/>
    </physiologicalReaction>
</comment>
<name>A0A485L0Z9_9STRA</name>
<feature type="transmembrane region" description="Helical" evidence="17">
    <location>
        <begin position="102"/>
        <end position="122"/>
    </location>
</feature>
<accession>A0A485L0Z9</accession>
<evidence type="ECO:0000256" key="7">
    <source>
        <dbReference type="ARBA" id="ARBA00023136"/>
    </source>
</evidence>
<dbReference type="SUPFAM" id="SSF103473">
    <property type="entry name" value="MFS general substrate transporter"/>
    <property type="match status" value="1"/>
</dbReference>
<comment type="subunit">
    <text evidence="3">Homodimer.</text>
</comment>
<dbReference type="PANTHER" id="PTHR48020:SF12">
    <property type="entry name" value="PROTON MYO-INOSITOL COTRANSPORTER"/>
    <property type="match status" value="1"/>
</dbReference>
<feature type="transmembrane region" description="Helical" evidence="17">
    <location>
        <begin position="128"/>
        <end position="152"/>
    </location>
</feature>
<sequence>MDHELTDSLLTSDNKMGHTMLAPRPSGHLRVAAYIIAFSSFLWGYGFCVLNVCIAENATGSILVDFNLTDAEIELASSLVLIGAWFSAVATASLVDKYGRRPVLLFNNSLFVVGGLLCALAPTKNGIYVGRTVIGFACGIVTNVTPILLAEIAPAQIRGQITTLHQLMLTIGILGSSLLGYMFVTSVPSGWRYVNAFVAVPAILQCMLTPCIPESPRWLLSMNRVDDAKAQLRTLRQAVYETDLDDEIRDVQQDLSSSRDHDPKRVTVASIWRYKKPMFLGSFLVFFQAMTGINTVMLYSSKIFHFAGVDKPIMATASVGTVNVLATVLSVALVDIYGRKILLLLSSGLMAISLGVLSYSLLTLSGKIQGVLAVICVLVFVAGFAIGLGAVIWVVLGEITPSSIRSRAMGFFMAVSYACNIFVATCTLGIIQALGTGPDVTKNGIAKLYLICWCVCRRMRRMMGVDASSCSVLSVACFVFIARYVPETKSYTHAVEEVPLEEPAATPVGEDEKTRLADDE</sequence>
<keyword evidence="6 17" id="KW-1133">Transmembrane helix</keyword>
<comment type="subcellular location">
    <subcellularLocation>
        <location evidence="1">Membrane</location>
        <topology evidence="1">Multi-pass membrane protein</topology>
    </subcellularLocation>
</comment>
<evidence type="ECO:0000259" key="18">
    <source>
        <dbReference type="PROSITE" id="PS50850"/>
    </source>
</evidence>
<dbReference type="InterPro" id="IPR020846">
    <property type="entry name" value="MFS_dom"/>
</dbReference>
<feature type="transmembrane region" description="Helical" evidence="17">
    <location>
        <begin position="31"/>
        <end position="55"/>
    </location>
</feature>
<dbReference type="GO" id="GO:0022857">
    <property type="term" value="F:transmembrane transporter activity"/>
    <property type="evidence" value="ECO:0007669"/>
    <property type="project" value="InterPro"/>
</dbReference>
<evidence type="ECO:0000313" key="19">
    <source>
        <dbReference type="EMBL" id="KAF0694910.1"/>
    </source>
</evidence>
<gene>
    <name evidence="20" type="primary">Aste57867_14252</name>
    <name evidence="19" type="ORF">As57867_014201</name>
    <name evidence="20" type="ORF">ASTE57867_14252</name>
</gene>
<dbReference type="PANTHER" id="PTHR48020">
    <property type="entry name" value="PROTON MYO-INOSITOL COTRANSPORTER"/>
    <property type="match status" value="1"/>
</dbReference>
<dbReference type="InterPro" id="IPR050814">
    <property type="entry name" value="Myo-inositol_Transporter"/>
</dbReference>
<feature type="transmembrane region" description="Helical" evidence="17">
    <location>
        <begin position="313"/>
        <end position="334"/>
    </location>
</feature>
<proteinExistence type="inferred from homology"/>
<evidence type="ECO:0000313" key="20">
    <source>
        <dbReference type="EMBL" id="VFT91077.1"/>
    </source>
</evidence>
<dbReference type="PROSITE" id="PS00217">
    <property type="entry name" value="SUGAR_TRANSPORT_2"/>
    <property type="match status" value="1"/>
</dbReference>
<dbReference type="Proteomes" id="UP000332933">
    <property type="component" value="Unassembled WGS sequence"/>
</dbReference>
<dbReference type="InterPro" id="IPR005828">
    <property type="entry name" value="MFS_sugar_transport-like"/>
</dbReference>
<evidence type="ECO:0000256" key="12">
    <source>
        <dbReference type="ARBA" id="ARBA00044668"/>
    </source>
</evidence>
<evidence type="ECO:0000256" key="3">
    <source>
        <dbReference type="ARBA" id="ARBA00011738"/>
    </source>
</evidence>
<dbReference type="InterPro" id="IPR036259">
    <property type="entry name" value="MFS_trans_sf"/>
</dbReference>
<dbReference type="InterPro" id="IPR003663">
    <property type="entry name" value="Sugar/inositol_transpt"/>
</dbReference>
<dbReference type="Pfam" id="PF00083">
    <property type="entry name" value="Sugar_tr"/>
    <property type="match status" value="1"/>
</dbReference>
<feature type="transmembrane region" description="Helical" evidence="17">
    <location>
        <begin position="368"/>
        <end position="396"/>
    </location>
</feature>
<comment type="catalytic activity">
    <reaction evidence="12">
        <text>D-glucosamine(out) = D-glucosamine(in)</text>
        <dbReference type="Rhea" id="RHEA:78423"/>
        <dbReference type="ChEBI" id="CHEBI:58723"/>
    </reaction>
    <physiologicalReaction direction="left-to-right" evidence="12">
        <dbReference type="Rhea" id="RHEA:78424"/>
    </physiologicalReaction>
</comment>
<dbReference type="InterPro" id="IPR005829">
    <property type="entry name" value="Sugar_transporter_CS"/>
</dbReference>
<feature type="compositionally biased region" description="Basic and acidic residues" evidence="16">
    <location>
        <begin position="510"/>
        <end position="520"/>
    </location>
</feature>
<evidence type="ECO:0000256" key="9">
    <source>
        <dbReference type="ARBA" id="ARBA00044648"/>
    </source>
</evidence>
<evidence type="ECO:0000256" key="17">
    <source>
        <dbReference type="SAM" id="Phobius"/>
    </source>
</evidence>
<protein>
    <recommendedName>
        <fullName evidence="14">Hexose transporter 1</fullName>
    </recommendedName>
</protein>
<evidence type="ECO:0000256" key="5">
    <source>
        <dbReference type="ARBA" id="ARBA00022692"/>
    </source>
</evidence>
<feature type="transmembrane region" description="Helical" evidence="17">
    <location>
        <begin position="279"/>
        <end position="301"/>
    </location>
</feature>
<keyword evidence="5 17" id="KW-0812">Transmembrane</keyword>
<comment type="similarity">
    <text evidence="2 15">Belongs to the major facilitator superfamily. Sugar transporter (TC 2.A.1.1) family.</text>
</comment>
<dbReference type="PRINTS" id="PR00171">
    <property type="entry name" value="SUGRTRNSPORT"/>
</dbReference>
<feature type="transmembrane region" description="Helical" evidence="17">
    <location>
        <begin position="164"/>
        <end position="184"/>
    </location>
</feature>
<comment type="catalytic activity">
    <reaction evidence="13">
        <text>D-fructose(out) = D-fructose(in)</text>
        <dbReference type="Rhea" id="RHEA:60372"/>
        <dbReference type="ChEBI" id="CHEBI:37721"/>
    </reaction>
    <physiologicalReaction direction="left-to-right" evidence="13">
        <dbReference type="Rhea" id="RHEA:60373"/>
    </physiologicalReaction>
</comment>
<evidence type="ECO:0000256" key="4">
    <source>
        <dbReference type="ARBA" id="ARBA00022448"/>
    </source>
</evidence>
<feature type="region of interest" description="Disordered" evidence="16">
    <location>
        <begin position="501"/>
        <end position="520"/>
    </location>
</feature>
<feature type="transmembrane region" description="Helical" evidence="17">
    <location>
        <begin position="408"/>
        <end position="434"/>
    </location>
</feature>
<keyword evidence="4 15" id="KW-0813">Transport</keyword>
<reference evidence="19" key="2">
    <citation type="submission" date="2019-06" db="EMBL/GenBank/DDBJ databases">
        <title>Genomics analysis of Aphanomyces spp. identifies a new class of oomycete effector associated with host adaptation.</title>
        <authorList>
            <person name="Gaulin E."/>
        </authorList>
    </citation>
    <scope>NUCLEOTIDE SEQUENCE</scope>
    <source>
        <strain evidence="19">CBS 578.67</strain>
    </source>
</reference>
<organism evidence="20 21">
    <name type="scientific">Aphanomyces stellatus</name>
    <dbReference type="NCBI Taxonomy" id="120398"/>
    <lineage>
        <taxon>Eukaryota</taxon>
        <taxon>Sar</taxon>
        <taxon>Stramenopiles</taxon>
        <taxon>Oomycota</taxon>
        <taxon>Saprolegniomycetes</taxon>
        <taxon>Saprolegniales</taxon>
        <taxon>Verrucalvaceae</taxon>
        <taxon>Aphanomyces</taxon>
    </lineage>
</organism>
<evidence type="ECO:0000256" key="6">
    <source>
        <dbReference type="ARBA" id="ARBA00022989"/>
    </source>
</evidence>
<feature type="domain" description="Major facilitator superfamily (MFS) profile" evidence="18">
    <location>
        <begin position="32"/>
        <end position="489"/>
    </location>
</feature>
<evidence type="ECO:0000256" key="11">
    <source>
        <dbReference type="ARBA" id="ARBA00044662"/>
    </source>
</evidence>
<dbReference type="EMBL" id="CAADRA010005553">
    <property type="protein sequence ID" value="VFT91077.1"/>
    <property type="molecule type" value="Genomic_DNA"/>
</dbReference>
<evidence type="ECO:0000256" key="15">
    <source>
        <dbReference type="RuleBase" id="RU003346"/>
    </source>
</evidence>
<comment type="catalytic activity">
    <reaction evidence="8">
        <text>D-galactose(in) = D-galactose(out)</text>
        <dbReference type="Rhea" id="RHEA:34915"/>
        <dbReference type="ChEBI" id="CHEBI:4139"/>
    </reaction>
    <physiologicalReaction direction="right-to-left" evidence="8">
        <dbReference type="Rhea" id="RHEA:34917"/>
    </physiologicalReaction>
</comment>
<dbReference type="OrthoDB" id="6612291at2759"/>
<evidence type="ECO:0000256" key="2">
    <source>
        <dbReference type="ARBA" id="ARBA00010992"/>
    </source>
</evidence>
<evidence type="ECO:0000256" key="8">
    <source>
        <dbReference type="ARBA" id="ARBA00044637"/>
    </source>
</evidence>